<name>A0ABN3DKC6_9ACTN</name>
<feature type="region of interest" description="Disordered" evidence="1">
    <location>
        <begin position="1"/>
        <end position="47"/>
    </location>
</feature>
<comment type="caution">
    <text evidence="2">The sequence shown here is derived from an EMBL/GenBank/DDBJ whole genome shotgun (WGS) entry which is preliminary data.</text>
</comment>
<evidence type="ECO:0000313" key="2">
    <source>
        <dbReference type="EMBL" id="GAA2234255.1"/>
    </source>
</evidence>
<gene>
    <name evidence="2" type="ORF">GCM10010430_13730</name>
</gene>
<proteinExistence type="predicted"/>
<dbReference type="RefSeq" id="WP_344635314.1">
    <property type="nucleotide sequence ID" value="NZ_BAAATR010000004.1"/>
</dbReference>
<dbReference type="EMBL" id="BAAATR010000004">
    <property type="protein sequence ID" value="GAA2234255.1"/>
    <property type="molecule type" value="Genomic_DNA"/>
</dbReference>
<feature type="compositionally biased region" description="Basic and acidic residues" evidence="1">
    <location>
        <begin position="8"/>
        <end position="18"/>
    </location>
</feature>
<organism evidence="2 3">
    <name type="scientific">Kitasatospora cystarginea</name>
    <dbReference type="NCBI Taxonomy" id="58350"/>
    <lineage>
        <taxon>Bacteria</taxon>
        <taxon>Bacillati</taxon>
        <taxon>Actinomycetota</taxon>
        <taxon>Actinomycetes</taxon>
        <taxon>Kitasatosporales</taxon>
        <taxon>Streptomycetaceae</taxon>
        <taxon>Kitasatospora</taxon>
    </lineage>
</organism>
<keyword evidence="3" id="KW-1185">Reference proteome</keyword>
<sequence>MATLVAVHDAEPTKRGVDDIITDPAPHGGDGQDEARERRPGPKARAKWLTGSVDDTAAQVVTAAFDEAEHRDPTHRRPWVVLVDGARHQLDLITTEAERRGVTVHIVKAWRATRHRRRPVRVARNPGGTSKPRRTKATWRDRLSDGASMRTAAFGAHRHTAVTCTPTRSSRL</sequence>
<accession>A0ABN3DKC6</accession>
<dbReference type="Proteomes" id="UP001500305">
    <property type="component" value="Unassembled WGS sequence"/>
</dbReference>
<reference evidence="2 3" key="1">
    <citation type="journal article" date="2019" name="Int. J. Syst. Evol. Microbiol.">
        <title>The Global Catalogue of Microorganisms (GCM) 10K type strain sequencing project: providing services to taxonomists for standard genome sequencing and annotation.</title>
        <authorList>
            <consortium name="The Broad Institute Genomics Platform"/>
            <consortium name="The Broad Institute Genome Sequencing Center for Infectious Disease"/>
            <person name="Wu L."/>
            <person name="Ma J."/>
        </authorList>
    </citation>
    <scope>NUCLEOTIDE SEQUENCE [LARGE SCALE GENOMIC DNA]</scope>
    <source>
        <strain evidence="2 3">JCM 7356</strain>
    </source>
</reference>
<evidence type="ECO:0000313" key="3">
    <source>
        <dbReference type="Proteomes" id="UP001500305"/>
    </source>
</evidence>
<evidence type="ECO:0000256" key="1">
    <source>
        <dbReference type="SAM" id="MobiDB-lite"/>
    </source>
</evidence>
<protein>
    <recommendedName>
        <fullName evidence="4">Transposase</fullName>
    </recommendedName>
</protein>
<evidence type="ECO:0008006" key="4">
    <source>
        <dbReference type="Google" id="ProtNLM"/>
    </source>
</evidence>